<dbReference type="InterPro" id="IPR016064">
    <property type="entry name" value="NAD/diacylglycerol_kinase_sf"/>
</dbReference>
<protein>
    <submittedName>
        <fullName evidence="3">Diacylglycerol kinase-like protein</fullName>
    </submittedName>
</protein>
<accession>A0A3N1MGL4</accession>
<evidence type="ECO:0000259" key="2">
    <source>
        <dbReference type="PROSITE" id="PS50146"/>
    </source>
</evidence>
<gene>
    <name evidence="3" type="ORF">EDC65_2122</name>
</gene>
<dbReference type="GO" id="GO:0016301">
    <property type="term" value="F:kinase activity"/>
    <property type="evidence" value="ECO:0007669"/>
    <property type="project" value="UniProtKB-KW"/>
</dbReference>
<dbReference type="OrthoDB" id="8557048at2"/>
<dbReference type="InterPro" id="IPR001206">
    <property type="entry name" value="Diacylglycerol_kinase_cat_dom"/>
</dbReference>
<keyword evidence="4" id="KW-1185">Reference proteome</keyword>
<reference evidence="3 4" key="1">
    <citation type="submission" date="2018-11" db="EMBL/GenBank/DDBJ databases">
        <title>Genomic Encyclopedia of Type Strains, Phase IV (KMG-IV): sequencing the most valuable type-strain genomes for metagenomic binning, comparative biology and taxonomic classification.</title>
        <authorList>
            <person name="Goeker M."/>
        </authorList>
    </citation>
    <scope>NUCLEOTIDE SEQUENCE [LARGE SCALE GENOMIC DNA]</scope>
    <source>
        <strain evidence="3 4">DSM 5900</strain>
    </source>
</reference>
<organism evidence="3 4">
    <name type="scientific">Stella humosa</name>
    <dbReference type="NCBI Taxonomy" id="94"/>
    <lineage>
        <taxon>Bacteria</taxon>
        <taxon>Pseudomonadati</taxon>
        <taxon>Pseudomonadota</taxon>
        <taxon>Alphaproteobacteria</taxon>
        <taxon>Rhodospirillales</taxon>
        <taxon>Stellaceae</taxon>
        <taxon>Stella</taxon>
    </lineage>
</organism>
<dbReference type="InterPro" id="IPR017438">
    <property type="entry name" value="ATP-NAD_kinase_N"/>
</dbReference>
<evidence type="ECO:0000256" key="1">
    <source>
        <dbReference type="SAM" id="MobiDB-lite"/>
    </source>
</evidence>
<keyword evidence="3" id="KW-0808">Transferase</keyword>
<dbReference type="Pfam" id="PF00781">
    <property type="entry name" value="DAGK_cat"/>
    <property type="match status" value="1"/>
</dbReference>
<keyword evidence="3" id="KW-0418">Kinase</keyword>
<dbReference type="AlphaFoldDB" id="A0A3N1MGL4"/>
<proteinExistence type="predicted"/>
<dbReference type="EMBL" id="RJKX01000013">
    <property type="protein sequence ID" value="ROQ00326.1"/>
    <property type="molecule type" value="Genomic_DNA"/>
</dbReference>
<dbReference type="RefSeq" id="WP_123689619.1">
    <property type="nucleotide sequence ID" value="NZ_AP019700.1"/>
</dbReference>
<evidence type="ECO:0000313" key="4">
    <source>
        <dbReference type="Proteomes" id="UP000278222"/>
    </source>
</evidence>
<name>A0A3N1MGL4_9PROT</name>
<dbReference type="Proteomes" id="UP000278222">
    <property type="component" value="Unassembled WGS sequence"/>
</dbReference>
<dbReference type="SMART" id="SM00046">
    <property type="entry name" value="DAGKc"/>
    <property type="match status" value="1"/>
</dbReference>
<dbReference type="PROSITE" id="PS50146">
    <property type="entry name" value="DAGK"/>
    <property type="match status" value="1"/>
</dbReference>
<comment type="caution">
    <text evidence="3">The sequence shown here is derived from an EMBL/GenBank/DDBJ whole genome shotgun (WGS) entry which is preliminary data.</text>
</comment>
<dbReference type="Gene3D" id="3.40.50.10330">
    <property type="entry name" value="Probable inorganic polyphosphate/atp-NAD kinase, domain 1"/>
    <property type="match status" value="1"/>
</dbReference>
<sequence>MTRLGLVHNPRSGRNRSAVAGSRQRAADALGVRFAAPATADELRRDLADFARQGVGIVVIDGGDGTVREVLTQLPAAYGDDLPAVAILASGRTNLVAAAIGTGGRGPAGLKRLAELARRRKLADIVRRRPVLTVSWPDGSRPPVNGLFLGAAAFTRAVGVAQAAMGRSGVARKPAVLLTIAWSLRRALFGTQPAWTAGEPMAVAVDGAAQPAGDRLIFLATTLDRLMLGLWPFWGGGRGAVRFLDVAAEPERLGTALWRVLRGRPAPWMATDYRSGRADSLALTLDRPFILDGEAFAAGVDGRIVIQAGPEFGFVVP</sequence>
<dbReference type="SUPFAM" id="SSF111331">
    <property type="entry name" value="NAD kinase/diacylglycerol kinase-like"/>
    <property type="match status" value="1"/>
</dbReference>
<feature type="domain" description="DAGKc" evidence="2">
    <location>
        <begin position="1"/>
        <end position="131"/>
    </location>
</feature>
<feature type="region of interest" description="Disordered" evidence="1">
    <location>
        <begin position="1"/>
        <end position="20"/>
    </location>
</feature>
<evidence type="ECO:0000313" key="3">
    <source>
        <dbReference type="EMBL" id="ROQ00326.1"/>
    </source>
</evidence>